<dbReference type="STRING" id="492660.SAMN05192566_1848"/>
<protein>
    <submittedName>
        <fullName evidence="5">Adenosine kinase</fullName>
    </submittedName>
</protein>
<organism evidence="5 6">
    <name type="scientific">Methylophilus rhizosphaerae</name>
    <dbReference type="NCBI Taxonomy" id="492660"/>
    <lineage>
        <taxon>Bacteria</taxon>
        <taxon>Pseudomonadati</taxon>
        <taxon>Pseudomonadota</taxon>
        <taxon>Betaproteobacteria</taxon>
        <taxon>Nitrosomonadales</taxon>
        <taxon>Methylophilaceae</taxon>
        <taxon>Methylophilus</taxon>
    </lineage>
</organism>
<dbReference type="RefSeq" id="WP_091471829.1">
    <property type="nucleotide sequence ID" value="NZ_FNFX01000003.1"/>
</dbReference>
<evidence type="ECO:0000313" key="6">
    <source>
        <dbReference type="Proteomes" id="UP000198629"/>
    </source>
</evidence>
<dbReference type="PANTHER" id="PTHR43085">
    <property type="entry name" value="HEXOKINASE FAMILY MEMBER"/>
    <property type="match status" value="1"/>
</dbReference>
<dbReference type="EMBL" id="FNFX01000003">
    <property type="protein sequence ID" value="SDK60301.1"/>
    <property type="molecule type" value="Genomic_DNA"/>
</dbReference>
<dbReference type="OrthoDB" id="9779730at2"/>
<dbReference type="PANTHER" id="PTHR43085:SF46">
    <property type="entry name" value="ADENOSINE KINASE"/>
    <property type="match status" value="1"/>
</dbReference>
<comment type="similarity">
    <text evidence="1">Belongs to the carbohydrate kinase PfkB family.</text>
</comment>
<keyword evidence="2" id="KW-0808">Transferase</keyword>
<dbReference type="Pfam" id="PF00294">
    <property type="entry name" value="PfkB"/>
    <property type="match status" value="1"/>
</dbReference>
<accession>A0A1G9D8X3</accession>
<dbReference type="SUPFAM" id="SSF53613">
    <property type="entry name" value="Ribokinase-like"/>
    <property type="match status" value="1"/>
</dbReference>
<gene>
    <name evidence="5" type="ORF">SAMN05192566_1848</name>
</gene>
<dbReference type="CDD" id="cd01942">
    <property type="entry name" value="ribokinase_group_A"/>
    <property type="match status" value="1"/>
</dbReference>
<feature type="domain" description="Carbohydrate kinase PfkB" evidence="4">
    <location>
        <begin position="31"/>
        <end position="291"/>
    </location>
</feature>
<dbReference type="GO" id="GO:0016301">
    <property type="term" value="F:kinase activity"/>
    <property type="evidence" value="ECO:0007669"/>
    <property type="project" value="UniProtKB-KW"/>
</dbReference>
<dbReference type="Proteomes" id="UP000198629">
    <property type="component" value="Unassembled WGS sequence"/>
</dbReference>
<name>A0A1G9D8X3_9PROT</name>
<evidence type="ECO:0000256" key="3">
    <source>
        <dbReference type="ARBA" id="ARBA00022777"/>
    </source>
</evidence>
<dbReference type="AlphaFoldDB" id="A0A1G9D8X3"/>
<dbReference type="InterPro" id="IPR029056">
    <property type="entry name" value="Ribokinase-like"/>
</dbReference>
<keyword evidence="6" id="KW-1185">Reference proteome</keyword>
<evidence type="ECO:0000259" key="4">
    <source>
        <dbReference type="Pfam" id="PF00294"/>
    </source>
</evidence>
<reference evidence="6" key="1">
    <citation type="submission" date="2016-10" db="EMBL/GenBank/DDBJ databases">
        <authorList>
            <person name="Varghese N."/>
            <person name="Submissions S."/>
        </authorList>
    </citation>
    <scope>NUCLEOTIDE SEQUENCE [LARGE SCALE GENOMIC DNA]</scope>
    <source>
        <strain evidence="6">CBMB127</strain>
    </source>
</reference>
<sequence>MKILICGSLAYDTIMVFPDQFKNHILADKIHKLSVAFLVPEMRREFGGTAGNIGYNLQLLDGQPQIMATVGDDFAPYQAWLAQNKIDQQYIKAIEGTYTAQAFITTDMDDNQITAFHPGAMQHAHANSVKDTKEAVLAIIAPDGRDAMFQHAKECHDAGIPFMFDPGQGLPMFNGEELMHFINMADYLAVNDYESQVIQDKTGLTLEQLAGKVKALIVTLGSEGSHIYADGQRHEIPCVKADAVVDPTGCGDAYRAGLLYGIARGWDWKTCGRLAATMGAIKIAHRGGQNHKPGREEIEHIYSHALVQDAIKEDPSLGQPASS</sequence>
<evidence type="ECO:0000256" key="2">
    <source>
        <dbReference type="ARBA" id="ARBA00022679"/>
    </source>
</evidence>
<evidence type="ECO:0000313" key="5">
    <source>
        <dbReference type="EMBL" id="SDK60301.1"/>
    </source>
</evidence>
<proteinExistence type="inferred from homology"/>
<dbReference type="Gene3D" id="3.40.1190.20">
    <property type="match status" value="1"/>
</dbReference>
<dbReference type="InterPro" id="IPR050306">
    <property type="entry name" value="PfkB_Carbo_kinase"/>
</dbReference>
<keyword evidence="3 5" id="KW-0418">Kinase</keyword>
<evidence type="ECO:0000256" key="1">
    <source>
        <dbReference type="ARBA" id="ARBA00010688"/>
    </source>
</evidence>
<dbReference type="InterPro" id="IPR011611">
    <property type="entry name" value="PfkB_dom"/>
</dbReference>